<dbReference type="Pfam" id="PF00884">
    <property type="entry name" value="Sulfatase"/>
    <property type="match status" value="1"/>
</dbReference>
<dbReference type="InterPro" id="IPR000917">
    <property type="entry name" value="Sulfatase_N"/>
</dbReference>
<dbReference type="GO" id="GO:0004065">
    <property type="term" value="F:arylsulfatase activity"/>
    <property type="evidence" value="ECO:0007669"/>
    <property type="project" value="TreeGrafter"/>
</dbReference>
<dbReference type="InterPro" id="IPR050738">
    <property type="entry name" value="Sulfatase"/>
</dbReference>
<evidence type="ECO:0000256" key="2">
    <source>
        <dbReference type="ARBA" id="ARBA00022723"/>
    </source>
</evidence>
<dbReference type="PANTHER" id="PTHR42693">
    <property type="entry name" value="ARYLSULFATASE FAMILY MEMBER"/>
    <property type="match status" value="1"/>
</dbReference>
<reference evidence="7 8" key="1">
    <citation type="submission" date="2018-08" db="EMBL/GenBank/DDBJ databases">
        <title>The reduced genetic potential of extracellular carbohydrate catabolism in Euzebyella marina RN62, a Flavobacteriia bacterium isolated from the hadal water.</title>
        <authorList>
            <person name="Xue C."/>
        </authorList>
    </citation>
    <scope>NUCLEOTIDE SEQUENCE [LARGE SCALE GENOMIC DNA]</scope>
    <source>
        <strain evidence="7 8">RN62</strain>
    </source>
</reference>
<feature type="domain" description="Sulfatase N-terminal" evidence="6">
    <location>
        <begin position="66"/>
        <end position="484"/>
    </location>
</feature>
<evidence type="ECO:0000313" key="7">
    <source>
        <dbReference type="EMBL" id="AYN66628.1"/>
    </source>
</evidence>
<name>A0A3G2L319_9FLAO</name>
<dbReference type="SUPFAM" id="SSF53649">
    <property type="entry name" value="Alkaline phosphatase-like"/>
    <property type="match status" value="1"/>
</dbReference>
<keyword evidence="3" id="KW-0378">Hydrolase</keyword>
<evidence type="ECO:0000313" key="8">
    <source>
        <dbReference type="Proteomes" id="UP000276309"/>
    </source>
</evidence>
<dbReference type="Proteomes" id="UP000276309">
    <property type="component" value="Chromosome"/>
</dbReference>
<dbReference type="OrthoDB" id="9803751at2"/>
<evidence type="ECO:0000256" key="1">
    <source>
        <dbReference type="ARBA" id="ARBA00008779"/>
    </source>
</evidence>
<dbReference type="Gene3D" id="3.40.720.10">
    <property type="entry name" value="Alkaline Phosphatase, subunit A"/>
    <property type="match status" value="1"/>
</dbReference>
<dbReference type="FunFam" id="3.40.720.10:FF:000047">
    <property type="entry name" value="Arylsulfatase"/>
    <property type="match status" value="1"/>
</dbReference>
<dbReference type="EMBL" id="CP032050">
    <property type="protein sequence ID" value="AYN66628.1"/>
    <property type="molecule type" value="Genomic_DNA"/>
</dbReference>
<keyword evidence="5" id="KW-0472">Membrane</keyword>
<accession>A0A3G2L319</accession>
<feature type="transmembrane region" description="Helical" evidence="5">
    <location>
        <begin position="24"/>
        <end position="47"/>
    </location>
</feature>
<organism evidence="7 8">
    <name type="scientific">Euzebyella marina</name>
    <dbReference type="NCBI Taxonomy" id="1761453"/>
    <lineage>
        <taxon>Bacteria</taxon>
        <taxon>Pseudomonadati</taxon>
        <taxon>Bacteroidota</taxon>
        <taxon>Flavobacteriia</taxon>
        <taxon>Flavobacteriales</taxon>
        <taxon>Flavobacteriaceae</taxon>
        <taxon>Euzebyella</taxon>
    </lineage>
</organism>
<dbReference type="KEGG" id="emar:D1013_04130"/>
<dbReference type="GO" id="GO:0046872">
    <property type="term" value="F:metal ion binding"/>
    <property type="evidence" value="ECO:0007669"/>
    <property type="project" value="UniProtKB-KW"/>
</dbReference>
<keyword evidence="8" id="KW-1185">Reference proteome</keyword>
<keyword evidence="5" id="KW-1133">Transmembrane helix</keyword>
<protein>
    <submittedName>
        <fullName evidence="7">Arylsulfatase</fullName>
    </submittedName>
</protein>
<keyword evidence="5" id="KW-0812">Transmembrane</keyword>
<proteinExistence type="inferred from homology"/>
<dbReference type="InterPro" id="IPR024607">
    <property type="entry name" value="Sulfatase_CS"/>
</dbReference>
<dbReference type="PANTHER" id="PTHR42693:SF53">
    <property type="entry name" value="ENDO-4-O-SULFATASE"/>
    <property type="match status" value="1"/>
</dbReference>
<dbReference type="InterPro" id="IPR017850">
    <property type="entry name" value="Alkaline_phosphatase_core_sf"/>
</dbReference>
<evidence type="ECO:0000259" key="6">
    <source>
        <dbReference type="Pfam" id="PF00884"/>
    </source>
</evidence>
<evidence type="ECO:0000256" key="4">
    <source>
        <dbReference type="ARBA" id="ARBA00022837"/>
    </source>
</evidence>
<keyword evidence="2" id="KW-0479">Metal-binding</keyword>
<dbReference type="PROSITE" id="PS00149">
    <property type="entry name" value="SULFATASE_2"/>
    <property type="match status" value="1"/>
</dbReference>
<evidence type="ECO:0000256" key="3">
    <source>
        <dbReference type="ARBA" id="ARBA00022801"/>
    </source>
</evidence>
<sequence>MAQPRNRFQDHCRIKKYNPKGKKLVLKIATYISIVLSSLLVITFFSIGSDAKSQTYKVQPKKDDRPNIVIIMADDLGFSDLGCYGGEINTPNLDRLAATGIRSTSFYNTSRCCPTRASLLTGLYPHQAGLGRMTMDAGLPGYQGTLNENTVTIAEVLKKEGYQTGMVGKWHVSETNDLGGEKQLKWLAHQENYGPFSDLKTYPTARGFDKFYGNIWGVVDYFDPFSLVNGNQQVEKVPEDYYHTQAIGDSAVAYVNEFSKKENPFFLYVAHCAPHWPLQAPDSIIQKYVDKYEKGWQAIREERHKNLVEKGLISEDTKLPEFMFPELNWENNSDKEWDVRAMAVHAAMVDVMDRTIGELMNKLEETGELENTLVLFLSDNGASSERPSNYGPGFDRAGSTRNGQQVQFPVNKEVLPGPQTVLSGIGPQWAHTVNTPFRFWKAKVFEGGINTPFIASWPKELKNNGEVRTVPAHVSDIMATCVEVSGGTYPTEFDGRSITPTPGSSLIPLLNGSSSRPTQETFFWEHFGSQALRKGDLKLVRLDAGQPWELYNLSNDKTEQVNLAATHHKEVKELAKEWEELAGKYQVYPAPN</sequence>
<dbReference type="CDD" id="cd16025">
    <property type="entry name" value="PAS_like"/>
    <property type="match status" value="1"/>
</dbReference>
<dbReference type="Gene3D" id="3.30.1120.10">
    <property type="match status" value="1"/>
</dbReference>
<gene>
    <name evidence="7" type="ORF">D1013_04130</name>
</gene>
<comment type="similarity">
    <text evidence="1">Belongs to the sulfatase family.</text>
</comment>
<evidence type="ECO:0000256" key="5">
    <source>
        <dbReference type="SAM" id="Phobius"/>
    </source>
</evidence>
<keyword evidence="4" id="KW-0106">Calcium</keyword>
<dbReference type="AlphaFoldDB" id="A0A3G2L319"/>